<evidence type="ECO:0000256" key="2">
    <source>
        <dbReference type="ARBA" id="ARBA00006103"/>
    </source>
</evidence>
<evidence type="ECO:0000256" key="10">
    <source>
        <dbReference type="SAM" id="MobiDB-lite"/>
    </source>
</evidence>
<evidence type="ECO:0000256" key="4">
    <source>
        <dbReference type="ARBA" id="ARBA00022692"/>
    </source>
</evidence>
<keyword evidence="8" id="KW-0811">Translocation</keyword>
<gene>
    <name evidence="12" type="ORF">ZHD862_LOCUS18298</name>
</gene>
<dbReference type="Proteomes" id="UP000663864">
    <property type="component" value="Unassembled WGS sequence"/>
</dbReference>
<keyword evidence="9 11" id="KW-0472">Membrane</keyword>
<sequence length="97" mass="9891">MSIIMPASPSGTSVGKGDSGKVAGPRSTGGGAGVRQRKSTAPARSRPGTGGGASAGVWRFYTEDSPGLKVGPVPVLVMSLIFIASVFMLHIWGKYTK</sequence>
<dbReference type="GO" id="GO:0006886">
    <property type="term" value="P:intracellular protein transport"/>
    <property type="evidence" value="ECO:0007669"/>
    <property type="project" value="InterPro"/>
</dbReference>
<evidence type="ECO:0000256" key="11">
    <source>
        <dbReference type="SAM" id="Phobius"/>
    </source>
</evidence>
<evidence type="ECO:0000256" key="5">
    <source>
        <dbReference type="ARBA" id="ARBA00022824"/>
    </source>
</evidence>
<feature type="region of interest" description="Disordered" evidence="10">
    <location>
        <begin position="1"/>
        <end position="56"/>
    </location>
</feature>
<comment type="subcellular location">
    <subcellularLocation>
        <location evidence="1">Endoplasmic reticulum membrane</location>
        <topology evidence="1">Single-pass membrane protein</topology>
    </subcellularLocation>
</comment>
<evidence type="ECO:0000256" key="1">
    <source>
        <dbReference type="ARBA" id="ARBA00004389"/>
    </source>
</evidence>
<proteinExistence type="inferred from homology"/>
<dbReference type="EMBL" id="CAJNOT010000944">
    <property type="protein sequence ID" value="CAF1114502.1"/>
    <property type="molecule type" value="Genomic_DNA"/>
</dbReference>
<evidence type="ECO:0000256" key="8">
    <source>
        <dbReference type="ARBA" id="ARBA00023010"/>
    </source>
</evidence>
<keyword evidence="5" id="KW-0256">Endoplasmic reticulum</keyword>
<dbReference type="InterPro" id="IPR030671">
    <property type="entry name" value="Sec61-beta/Sbh"/>
</dbReference>
<evidence type="ECO:0000256" key="7">
    <source>
        <dbReference type="ARBA" id="ARBA00022989"/>
    </source>
</evidence>
<dbReference type="AlphaFoldDB" id="A0A814Q4X6"/>
<dbReference type="GO" id="GO:0005784">
    <property type="term" value="C:Sec61 translocon complex"/>
    <property type="evidence" value="ECO:0007669"/>
    <property type="project" value="InterPro"/>
</dbReference>
<dbReference type="Pfam" id="PF03911">
    <property type="entry name" value="Sec61_beta"/>
    <property type="match status" value="1"/>
</dbReference>
<evidence type="ECO:0008006" key="14">
    <source>
        <dbReference type="Google" id="ProtNLM"/>
    </source>
</evidence>
<comment type="caution">
    <text evidence="12">The sequence shown here is derived from an EMBL/GenBank/DDBJ whole genome shotgun (WGS) entry which is preliminary data.</text>
</comment>
<organism evidence="12 13">
    <name type="scientific">Rotaria sordida</name>
    <dbReference type="NCBI Taxonomy" id="392033"/>
    <lineage>
        <taxon>Eukaryota</taxon>
        <taxon>Metazoa</taxon>
        <taxon>Spiralia</taxon>
        <taxon>Gnathifera</taxon>
        <taxon>Rotifera</taxon>
        <taxon>Eurotatoria</taxon>
        <taxon>Bdelloidea</taxon>
        <taxon>Philodinida</taxon>
        <taxon>Philodinidae</taxon>
        <taxon>Rotaria</taxon>
    </lineage>
</organism>
<keyword evidence="4 11" id="KW-0812">Transmembrane</keyword>
<dbReference type="InterPro" id="IPR016482">
    <property type="entry name" value="SecG/Sec61-beta/Sbh"/>
</dbReference>
<comment type="similarity">
    <text evidence="2">Belongs to the SEC61-beta family.</text>
</comment>
<evidence type="ECO:0000256" key="6">
    <source>
        <dbReference type="ARBA" id="ARBA00022927"/>
    </source>
</evidence>
<feature type="transmembrane region" description="Helical" evidence="11">
    <location>
        <begin position="73"/>
        <end position="92"/>
    </location>
</feature>
<reference evidence="12" key="1">
    <citation type="submission" date="2021-02" db="EMBL/GenBank/DDBJ databases">
        <authorList>
            <person name="Nowell W R."/>
        </authorList>
    </citation>
    <scope>NUCLEOTIDE SEQUENCE</scope>
</reference>
<evidence type="ECO:0000256" key="3">
    <source>
        <dbReference type="ARBA" id="ARBA00022448"/>
    </source>
</evidence>
<evidence type="ECO:0000256" key="9">
    <source>
        <dbReference type="ARBA" id="ARBA00023136"/>
    </source>
</evidence>
<accession>A0A814Q4X6</accession>
<dbReference type="PANTHER" id="PTHR13509">
    <property type="entry name" value="SEC61 SUBUNIT BETA"/>
    <property type="match status" value="1"/>
</dbReference>
<protein>
    <recommendedName>
        <fullName evidence="14">Protein transport protein Sec61 subunit beta</fullName>
    </recommendedName>
</protein>
<evidence type="ECO:0000313" key="13">
    <source>
        <dbReference type="Proteomes" id="UP000663864"/>
    </source>
</evidence>
<keyword evidence="3" id="KW-0813">Transport</keyword>
<keyword evidence="6" id="KW-0653">Protein transport</keyword>
<name>A0A814Q4X6_9BILA</name>
<keyword evidence="7 11" id="KW-1133">Transmembrane helix</keyword>
<evidence type="ECO:0000313" key="12">
    <source>
        <dbReference type="EMBL" id="CAF1114502.1"/>
    </source>
</evidence>